<feature type="domain" description="SDH C-terminal" evidence="11">
    <location>
        <begin position="252"/>
        <end position="279"/>
    </location>
</feature>
<evidence type="ECO:0000256" key="4">
    <source>
        <dbReference type="ARBA" id="ARBA00022857"/>
    </source>
</evidence>
<dbReference type="Gene3D" id="3.40.50.720">
    <property type="entry name" value="NAD(P)-binding Rossmann-like Domain"/>
    <property type="match status" value="1"/>
</dbReference>
<sequence length="286" mass="30217">MNAPSPSPRTFQVGLIGDGIQKSRTPPMHVAEGAAQGFDLCYDLIDTGTMDPVPPLAQLLDRAQDAGFAGLNITFPYKKEVLAHLDTLSDSVTKLGAANTVVFRDGKRFGHNTDFWGFAEGLRQRLPDAEKDCVLLLGAGGAGGAVGHALVDQGVQRLLVVDRDPAMAQALVDSINRFTPGRAEVARDVTQAAAQAQGIVNATPMGMAKLPGTAIDTALIDPRHWVGDIVYFPMETALLAAARAKGCRTMSGAGMAVFQAVRAFELFTGQPADAARMRATFESIAP</sequence>
<dbReference type="RefSeq" id="WP_058247781.1">
    <property type="nucleotide sequence ID" value="NZ_CYSE01000003.1"/>
</dbReference>
<keyword evidence="4" id="KW-0521">NADP</keyword>
<dbReference type="InterPro" id="IPR046346">
    <property type="entry name" value="Aminoacid_DH-like_N_sf"/>
</dbReference>
<dbReference type="EC" id="1.1.1.25" evidence="2"/>
<dbReference type="InterPro" id="IPR036291">
    <property type="entry name" value="NAD(P)-bd_dom_sf"/>
</dbReference>
<evidence type="ECO:0000256" key="3">
    <source>
        <dbReference type="ARBA" id="ARBA00022605"/>
    </source>
</evidence>
<proteinExistence type="predicted"/>
<dbReference type="PANTHER" id="PTHR21089:SF1">
    <property type="entry name" value="BIFUNCTIONAL 3-DEHYDROQUINATE DEHYDRATASE_SHIKIMATE DEHYDROGENASE, CHLOROPLASTIC"/>
    <property type="match status" value="1"/>
</dbReference>
<keyword evidence="6" id="KW-0057">Aromatic amino acid biosynthesis</keyword>
<dbReference type="GO" id="GO:0008652">
    <property type="term" value="P:amino acid biosynthetic process"/>
    <property type="evidence" value="ECO:0007669"/>
    <property type="project" value="UniProtKB-KW"/>
</dbReference>
<dbReference type="GO" id="GO:0004764">
    <property type="term" value="F:shikimate 3-dehydrogenase (NADP+) activity"/>
    <property type="evidence" value="ECO:0007669"/>
    <property type="project" value="UniProtKB-EC"/>
</dbReference>
<reference evidence="12 13" key="1">
    <citation type="submission" date="2015-09" db="EMBL/GenBank/DDBJ databases">
        <authorList>
            <consortium name="Swine Surveillance"/>
        </authorList>
    </citation>
    <scope>NUCLEOTIDE SEQUENCE [LARGE SCALE GENOMIC DNA]</scope>
    <source>
        <strain evidence="12 13">CECT 7648</strain>
    </source>
</reference>
<dbReference type="EMBL" id="CYSE01000003">
    <property type="protein sequence ID" value="CUH79076.1"/>
    <property type="molecule type" value="Genomic_DNA"/>
</dbReference>
<dbReference type="Pfam" id="PF01488">
    <property type="entry name" value="Shikimate_DH"/>
    <property type="match status" value="1"/>
</dbReference>
<accession>A0A0P1GCI8</accession>
<dbReference type="NCBIfam" id="NF009201">
    <property type="entry name" value="PRK12549.1"/>
    <property type="match status" value="1"/>
</dbReference>
<keyword evidence="13" id="KW-1185">Reference proteome</keyword>
<evidence type="ECO:0000256" key="7">
    <source>
        <dbReference type="ARBA" id="ARBA00049442"/>
    </source>
</evidence>
<dbReference type="AlphaFoldDB" id="A0A0P1GCI8"/>
<dbReference type="UniPathway" id="UPA00053">
    <property type="reaction ID" value="UER00087"/>
</dbReference>
<dbReference type="GO" id="GO:0009423">
    <property type="term" value="P:chorismate biosynthetic process"/>
    <property type="evidence" value="ECO:0007669"/>
    <property type="project" value="UniProtKB-UniPathway"/>
</dbReference>
<dbReference type="PANTHER" id="PTHR21089">
    <property type="entry name" value="SHIKIMATE DEHYDROGENASE"/>
    <property type="match status" value="1"/>
</dbReference>
<dbReference type="Proteomes" id="UP000054935">
    <property type="component" value="Unassembled WGS sequence"/>
</dbReference>
<dbReference type="InterPro" id="IPR006151">
    <property type="entry name" value="Shikm_DH/Glu-tRNA_Rdtase"/>
</dbReference>
<evidence type="ECO:0000256" key="1">
    <source>
        <dbReference type="ARBA" id="ARBA00004871"/>
    </source>
</evidence>
<dbReference type="SUPFAM" id="SSF53223">
    <property type="entry name" value="Aminoacid dehydrogenase-like, N-terminal domain"/>
    <property type="match status" value="1"/>
</dbReference>
<dbReference type="Pfam" id="PF18317">
    <property type="entry name" value="SDH_C"/>
    <property type="match status" value="1"/>
</dbReference>
<evidence type="ECO:0000259" key="10">
    <source>
        <dbReference type="Pfam" id="PF08501"/>
    </source>
</evidence>
<dbReference type="STRING" id="441103.TRN7648_02315"/>
<dbReference type="GO" id="GO:0019632">
    <property type="term" value="P:shikimate metabolic process"/>
    <property type="evidence" value="ECO:0007669"/>
    <property type="project" value="TreeGrafter"/>
</dbReference>
<evidence type="ECO:0000259" key="9">
    <source>
        <dbReference type="Pfam" id="PF01488"/>
    </source>
</evidence>
<gene>
    <name evidence="12" type="primary">aroE_1</name>
    <name evidence="12" type="ORF">TRN7648_02315</name>
</gene>
<evidence type="ECO:0000313" key="12">
    <source>
        <dbReference type="EMBL" id="CUH79076.1"/>
    </source>
</evidence>
<comment type="pathway">
    <text evidence="8">Aromatic compound metabolism; 3,4-dihydroxybenzoate biosynthesis; 3-dehydroquinate from D-quinate (NAD(+) route).</text>
</comment>
<dbReference type="InterPro" id="IPR041121">
    <property type="entry name" value="SDH_C"/>
</dbReference>
<evidence type="ECO:0000256" key="6">
    <source>
        <dbReference type="ARBA" id="ARBA00023141"/>
    </source>
</evidence>
<dbReference type="InterPro" id="IPR013708">
    <property type="entry name" value="Shikimate_DH-bd_N"/>
</dbReference>
<dbReference type="InterPro" id="IPR022893">
    <property type="entry name" value="Shikimate_DH_fam"/>
</dbReference>
<dbReference type="FunFam" id="3.40.50.720:FF:000086">
    <property type="entry name" value="Quinate/shikimate dehydrogenase"/>
    <property type="match status" value="1"/>
</dbReference>
<dbReference type="GO" id="GO:0005829">
    <property type="term" value="C:cytosol"/>
    <property type="evidence" value="ECO:0007669"/>
    <property type="project" value="TreeGrafter"/>
</dbReference>
<evidence type="ECO:0000256" key="5">
    <source>
        <dbReference type="ARBA" id="ARBA00023002"/>
    </source>
</evidence>
<name>A0A0P1GCI8_9RHOB</name>
<dbReference type="Gene3D" id="3.40.50.10860">
    <property type="entry name" value="Leucine Dehydrogenase, chain A, domain 1"/>
    <property type="match status" value="1"/>
</dbReference>
<keyword evidence="3" id="KW-0028">Amino-acid biosynthesis</keyword>
<evidence type="ECO:0000256" key="8">
    <source>
        <dbReference type="ARBA" id="ARBA00060613"/>
    </source>
</evidence>
<organism evidence="12 13">
    <name type="scientific">Tropicibacter naphthalenivorans</name>
    <dbReference type="NCBI Taxonomy" id="441103"/>
    <lineage>
        <taxon>Bacteria</taxon>
        <taxon>Pseudomonadati</taxon>
        <taxon>Pseudomonadota</taxon>
        <taxon>Alphaproteobacteria</taxon>
        <taxon>Rhodobacterales</taxon>
        <taxon>Roseobacteraceae</taxon>
        <taxon>Tropicibacter</taxon>
    </lineage>
</organism>
<dbReference type="SUPFAM" id="SSF51735">
    <property type="entry name" value="NAD(P)-binding Rossmann-fold domains"/>
    <property type="match status" value="1"/>
</dbReference>
<evidence type="ECO:0000259" key="11">
    <source>
        <dbReference type="Pfam" id="PF18317"/>
    </source>
</evidence>
<dbReference type="GO" id="GO:0009073">
    <property type="term" value="P:aromatic amino acid family biosynthetic process"/>
    <property type="evidence" value="ECO:0007669"/>
    <property type="project" value="UniProtKB-KW"/>
</dbReference>
<feature type="domain" description="Quinate/shikimate 5-dehydrogenase/glutamyl-tRNA reductase" evidence="9">
    <location>
        <begin position="124"/>
        <end position="202"/>
    </location>
</feature>
<dbReference type="CDD" id="cd01065">
    <property type="entry name" value="NAD_bind_Shikimate_DH"/>
    <property type="match status" value="1"/>
</dbReference>
<dbReference type="OrthoDB" id="9792692at2"/>
<dbReference type="Pfam" id="PF08501">
    <property type="entry name" value="Shikimate_dh_N"/>
    <property type="match status" value="1"/>
</dbReference>
<evidence type="ECO:0000256" key="2">
    <source>
        <dbReference type="ARBA" id="ARBA00012962"/>
    </source>
</evidence>
<keyword evidence="5 12" id="KW-0560">Oxidoreductase</keyword>
<comment type="catalytic activity">
    <reaction evidence="7">
        <text>shikimate + NADP(+) = 3-dehydroshikimate + NADPH + H(+)</text>
        <dbReference type="Rhea" id="RHEA:17737"/>
        <dbReference type="ChEBI" id="CHEBI:15378"/>
        <dbReference type="ChEBI" id="CHEBI:16630"/>
        <dbReference type="ChEBI" id="CHEBI:36208"/>
        <dbReference type="ChEBI" id="CHEBI:57783"/>
        <dbReference type="ChEBI" id="CHEBI:58349"/>
        <dbReference type="EC" id="1.1.1.25"/>
    </reaction>
</comment>
<feature type="domain" description="Shikimate dehydrogenase substrate binding N-terminal" evidence="10">
    <location>
        <begin position="15"/>
        <end position="101"/>
    </location>
</feature>
<comment type="pathway">
    <text evidence="1">Metabolic intermediate biosynthesis; chorismate biosynthesis; chorismate from D-erythrose 4-phosphate and phosphoenolpyruvate: step 4/7.</text>
</comment>
<dbReference type="GO" id="GO:0050661">
    <property type="term" value="F:NADP binding"/>
    <property type="evidence" value="ECO:0007669"/>
    <property type="project" value="TreeGrafter"/>
</dbReference>
<protein>
    <recommendedName>
        <fullName evidence="2">shikimate dehydrogenase (NADP(+))</fullName>
        <ecNumber evidence="2">1.1.1.25</ecNumber>
    </recommendedName>
</protein>
<evidence type="ECO:0000313" key="13">
    <source>
        <dbReference type="Proteomes" id="UP000054935"/>
    </source>
</evidence>